<dbReference type="OrthoDB" id="9806005at2"/>
<dbReference type="EMBL" id="LGTQ01000012">
    <property type="protein sequence ID" value="KPM47344.1"/>
    <property type="molecule type" value="Genomic_DNA"/>
</dbReference>
<protein>
    <recommendedName>
        <fullName evidence="3">N-acetyltransferase domain-containing protein</fullName>
    </recommendedName>
</protein>
<keyword evidence="2" id="KW-1185">Reference proteome</keyword>
<sequence length="374" mass="43596">MVAIREVHGQKLFKVFLDLPYVLHEKDSYWLPPIYSDEKGFFNKAANKLFRNTESLLLLAFKNGEPVGRVMAIIPFSYNKRHQLKDVRFNYLESTEDYEVTEALLNYVSEWGKNRGCTQLVGPLGFSDKEPQGIEIERNDDTPLIITYVNFPYITAFLEEYGFEGYKDLVSFGIPVPAEYPTEYYEKYKTYLPKHSGLKILAPKTRWTVWKYLRPAVNLINELFVEIYAHNPLSKKDMNALVWRFALLLLPKHMKGVLNEKGELVAFVIGMPDFSKGIQESRGKLFPFGFLKAFKAMKRSKELVLMIGGIKKEYRNIGLDYWLSIEIYNTIIKDGIHTVKSHLILDENRKTHAKMLKFGGFINKRFRIYKKDII</sequence>
<accession>A0A0P7C066</accession>
<proteinExistence type="predicted"/>
<evidence type="ECO:0000313" key="1">
    <source>
        <dbReference type="EMBL" id="KPM47344.1"/>
    </source>
</evidence>
<dbReference type="RefSeq" id="WP_055150302.1">
    <property type="nucleotide sequence ID" value="NZ_JXSZ01000012.1"/>
</dbReference>
<dbReference type="SUPFAM" id="SSF55729">
    <property type="entry name" value="Acyl-CoA N-acyltransferases (Nat)"/>
    <property type="match status" value="1"/>
</dbReference>
<evidence type="ECO:0008006" key="3">
    <source>
        <dbReference type="Google" id="ProtNLM"/>
    </source>
</evidence>
<reference evidence="1 2" key="1">
    <citation type="submission" date="2015-07" db="EMBL/GenBank/DDBJ databases">
        <title>The draft genome sequence of Leadbetterella sp. JN14-9.</title>
        <authorList>
            <person name="Liu Y."/>
            <person name="Du J."/>
            <person name="Shao Z."/>
        </authorList>
    </citation>
    <scope>NUCLEOTIDE SEQUENCE [LARGE SCALE GENOMIC DNA]</scope>
    <source>
        <strain evidence="1 2">JN14-9</strain>
    </source>
</reference>
<dbReference type="PANTHER" id="PTHR41368">
    <property type="entry name" value="PROTEIN YGHO"/>
    <property type="match status" value="1"/>
</dbReference>
<dbReference type="PANTHER" id="PTHR41368:SF1">
    <property type="entry name" value="PROTEIN YGHO"/>
    <property type="match status" value="1"/>
</dbReference>
<dbReference type="AlphaFoldDB" id="A0A0P7C066"/>
<name>A0A0P7C066_9BACT</name>
<dbReference type="STRING" id="1605367.AFM12_16315"/>
<evidence type="ECO:0000313" key="2">
    <source>
        <dbReference type="Proteomes" id="UP000050454"/>
    </source>
</evidence>
<dbReference type="InterPro" id="IPR039968">
    <property type="entry name" value="BcerS-like"/>
</dbReference>
<dbReference type="Proteomes" id="UP000050454">
    <property type="component" value="Unassembled WGS sequence"/>
</dbReference>
<dbReference type="InterPro" id="IPR016181">
    <property type="entry name" value="Acyl_CoA_acyltransferase"/>
</dbReference>
<comment type="caution">
    <text evidence="1">The sequence shown here is derived from an EMBL/GenBank/DDBJ whole genome shotgun (WGS) entry which is preliminary data.</text>
</comment>
<organism evidence="1 2">
    <name type="scientific">Jiulongibacter sediminis</name>
    <dbReference type="NCBI Taxonomy" id="1605367"/>
    <lineage>
        <taxon>Bacteria</taxon>
        <taxon>Pseudomonadati</taxon>
        <taxon>Bacteroidota</taxon>
        <taxon>Cytophagia</taxon>
        <taxon>Cytophagales</taxon>
        <taxon>Leadbetterellaceae</taxon>
        <taxon>Jiulongibacter</taxon>
    </lineage>
</organism>
<gene>
    <name evidence="1" type="ORF">AFM12_16315</name>
</gene>